<dbReference type="GO" id="GO:0140359">
    <property type="term" value="F:ABC-type transporter activity"/>
    <property type="evidence" value="ECO:0007669"/>
    <property type="project" value="InterPro"/>
</dbReference>
<feature type="transmembrane region" description="Helical" evidence="1">
    <location>
        <begin position="242"/>
        <end position="264"/>
    </location>
</feature>
<dbReference type="KEGG" id="fhl:OE105_02335"/>
<feature type="transmembrane region" description="Helical" evidence="1">
    <location>
        <begin position="136"/>
        <end position="158"/>
    </location>
</feature>
<feature type="transmembrane region" description="Helical" evidence="1">
    <location>
        <begin position="164"/>
        <end position="190"/>
    </location>
</feature>
<reference evidence="2" key="1">
    <citation type="submission" date="2022-09" db="EMBL/GenBank/DDBJ databases">
        <title>Complete Genomes of Fervidibacillus albus and Fervidibacillus halotolerans isolated from tidal flat sediments.</title>
        <authorList>
            <person name="Kwon K.K."/>
            <person name="Yang S.-H."/>
            <person name="Park M.J."/>
            <person name="Oh H.-M."/>
        </authorList>
    </citation>
    <scope>NUCLEOTIDE SEQUENCE</scope>
    <source>
        <strain evidence="2">MEBiC13594</strain>
    </source>
</reference>
<keyword evidence="1" id="KW-0472">Membrane</keyword>
<proteinExistence type="predicted"/>
<gene>
    <name evidence="2" type="ORF">OE105_02335</name>
</gene>
<name>A0A9E8M090_9BACI</name>
<keyword evidence="3" id="KW-1185">Reference proteome</keyword>
<dbReference type="PANTHER" id="PTHR43471">
    <property type="entry name" value="ABC TRANSPORTER PERMEASE"/>
    <property type="match status" value="1"/>
</dbReference>
<accession>A0A9E8M090</accession>
<protein>
    <submittedName>
        <fullName evidence="2">ABC transporter permease</fullName>
    </submittedName>
</protein>
<dbReference type="AlphaFoldDB" id="A0A9E8M090"/>
<evidence type="ECO:0000256" key="1">
    <source>
        <dbReference type="SAM" id="Phobius"/>
    </source>
</evidence>
<organism evidence="2 3">
    <name type="scientific">Fervidibacillus halotolerans</name>
    <dbReference type="NCBI Taxonomy" id="2980027"/>
    <lineage>
        <taxon>Bacteria</taxon>
        <taxon>Bacillati</taxon>
        <taxon>Bacillota</taxon>
        <taxon>Bacilli</taxon>
        <taxon>Bacillales</taxon>
        <taxon>Bacillaceae</taxon>
        <taxon>Fervidibacillus</taxon>
    </lineage>
</organism>
<feature type="transmembrane region" description="Helical" evidence="1">
    <location>
        <begin position="94"/>
        <end position="124"/>
    </location>
</feature>
<feature type="transmembrane region" description="Helical" evidence="1">
    <location>
        <begin position="17"/>
        <end position="35"/>
    </location>
</feature>
<sequence length="270" mass="30927">MKHVWLSEWKMVTRQKSYYSLIVLWMLVFSLLFLLQGNYGGVAGYTNITATIVNIILYLLPLFMLITGSFSISGEIENGKWHLLATYPVNIPSYLFGKVIGLFISQWVIFTFSFGISMALGLLFQIPFSGNLLLGIYAFSILLILIFLLMGILFGSMVSTRWKALMISVSIWFFLIMIWPTALIAILGLFPYPMISPLMKLALFINPAEFLRFFFVARWGSGTVFGEAYYSLVELFASSNSWIILIEYFIAYVSITLFLSFILLKRRQMK</sequence>
<dbReference type="GO" id="GO:0005886">
    <property type="term" value="C:plasma membrane"/>
    <property type="evidence" value="ECO:0007669"/>
    <property type="project" value="UniProtKB-SubCell"/>
</dbReference>
<evidence type="ECO:0000313" key="2">
    <source>
        <dbReference type="EMBL" id="WAA12985.1"/>
    </source>
</evidence>
<dbReference type="Proteomes" id="UP001164726">
    <property type="component" value="Chromosome"/>
</dbReference>
<feature type="transmembrane region" description="Helical" evidence="1">
    <location>
        <begin position="55"/>
        <end position="74"/>
    </location>
</feature>
<dbReference type="Pfam" id="PF12679">
    <property type="entry name" value="ABC2_membrane_2"/>
    <property type="match status" value="1"/>
</dbReference>
<dbReference type="EMBL" id="CP106877">
    <property type="protein sequence ID" value="WAA12985.1"/>
    <property type="molecule type" value="Genomic_DNA"/>
</dbReference>
<dbReference type="RefSeq" id="WP_275421119.1">
    <property type="nucleotide sequence ID" value="NZ_CP106877.1"/>
</dbReference>
<keyword evidence="1" id="KW-0812">Transmembrane</keyword>
<evidence type="ECO:0000313" key="3">
    <source>
        <dbReference type="Proteomes" id="UP001164726"/>
    </source>
</evidence>
<keyword evidence="1" id="KW-1133">Transmembrane helix</keyword>